<protein>
    <submittedName>
        <fullName evidence="2">Uncharacterized protein</fullName>
    </submittedName>
</protein>
<accession>A0A6U5J8U5</accession>
<organism evidence="2">
    <name type="scientific">Grammatophora oceanica</name>
    <dbReference type="NCBI Taxonomy" id="210454"/>
    <lineage>
        <taxon>Eukaryota</taxon>
        <taxon>Sar</taxon>
        <taxon>Stramenopiles</taxon>
        <taxon>Ochrophyta</taxon>
        <taxon>Bacillariophyta</taxon>
        <taxon>Fragilariophyceae</taxon>
        <taxon>Fragilariophycidae</taxon>
        <taxon>Rhabdonematales</taxon>
        <taxon>Grammatophoraceae</taxon>
        <taxon>Grammatophora</taxon>
    </lineage>
</organism>
<sequence>MVSVGVNTNYTAEFECPFVVVTGFRVHQRINAAPHKMMVRQEQASSACKLHDSISSHPSVLRLVRSALSLMDPNADMKEAQRTVGDGLLLPSKQRVISHARHCRFHRMQSSETRFVDDDANKAGLMNRLGASRKGFLLYTGLNALAETLLC</sequence>
<gene>
    <name evidence="1" type="ORF">GOCE00092_LOCUS7422</name>
    <name evidence="2" type="ORF">GOCE00092_LOCUS7423</name>
</gene>
<dbReference type="EMBL" id="HBGK01014399">
    <property type="protein sequence ID" value="CAD9278513.1"/>
    <property type="molecule type" value="Transcribed_RNA"/>
</dbReference>
<name>A0A6U5J8U5_9STRA</name>
<evidence type="ECO:0000313" key="2">
    <source>
        <dbReference type="EMBL" id="CAD9278514.1"/>
    </source>
</evidence>
<evidence type="ECO:0000313" key="1">
    <source>
        <dbReference type="EMBL" id="CAD9278513.1"/>
    </source>
</evidence>
<reference evidence="2" key="1">
    <citation type="submission" date="2021-01" db="EMBL/GenBank/DDBJ databases">
        <authorList>
            <person name="Corre E."/>
            <person name="Pelletier E."/>
            <person name="Niang G."/>
            <person name="Scheremetjew M."/>
            <person name="Finn R."/>
            <person name="Kale V."/>
            <person name="Holt S."/>
            <person name="Cochrane G."/>
            <person name="Meng A."/>
            <person name="Brown T."/>
            <person name="Cohen L."/>
        </authorList>
    </citation>
    <scope>NUCLEOTIDE SEQUENCE</scope>
    <source>
        <strain evidence="2">CCMP 410</strain>
    </source>
</reference>
<proteinExistence type="predicted"/>
<dbReference type="AlphaFoldDB" id="A0A6U5J8U5"/>
<dbReference type="EMBL" id="HBGK01014400">
    <property type="protein sequence ID" value="CAD9278514.1"/>
    <property type="molecule type" value="Transcribed_RNA"/>
</dbReference>